<dbReference type="STRING" id="1120990.SAMN03080614_100845"/>
<keyword evidence="6" id="KW-1006">Bacterial flagellum protein export</keyword>
<evidence type="ECO:0000256" key="3">
    <source>
        <dbReference type="ARBA" id="ARBA00022448"/>
    </source>
</evidence>
<evidence type="ECO:0000256" key="2">
    <source>
        <dbReference type="ARBA" id="ARBA00006602"/>
    </source>
</evidence>
<comment type="function">
    <text evidence="1">Needed for flagellar regrowth and assembly.</text>
</comment>
<reference evidence="9" key="1">
    <citation type="submission" date="2016-10" db="EMBL/GenBank/DDBJ databases">
        <authorList>
            <person name="Varghese N."/>
            <person name="Submissions S."/>
        </authorList>
    </citation>
    <scope>NUCLEOTIDE SEQUENCE [LARGE SCALE GENOMIC DNA]</scope>
    <source>
        <strain evidence="9">DSM 13577</strain>
    </source>
</reference>
<feature type="domain" description="Flagellar assembly protein FliH/Type III secretion system HrpE" evidence="7">
    <location>
        <begin position="100"/>
        <end position="221"/>
    </location>
</feature>
<keyword evidence="4" id="KW-1005">Bacterial flagellum biogenesis</keyword>
<keyword evidence="9" id="KW-1185">Reference proteome</keyword>
<evidence type="ECO:0000313" key="8">
    <source>
        <dbReference type="EMBL" id="SES79630.1"/>
    </source>
</evidence>
<dbReference type="InterPro" id="IPR051472">
    <property type="entry name" value="T3SS_Stator/FliH"/>
</dbReference>
<evidence type="ECO:0000256" key="1">
    <source>
        <dbReference type="ARBA" id="ARBA00003041"/>
    </source>
</evidence>
<keyword evidence="8" id="KW-0282">Flagellum</keyword>
<gene>
    <name evidence="8" type="ORF">SAMN03080614_100845</name>
</gene>
<dbReference type="PANTHER" id="PTHR34982:SF1">
    <property type="entry name" value="FLAGELLAR ASSEMBLY PROTEIN FLIH"/>
    <property type="match status" value="1"/>
</dbReference>
<evidence type="ECO:0000259" key="7">
    <source>
        <dbReference type="Pfam" id="PF02108"/>
    </source>
</evidence>
<organism evidence="8 9">
    <name type="scientific">Anaerobranca gottschalkii DSM 13577</name>
    <dbReference type="NCBI Taxonomy" id="1120990"/>
    <lineage>
        <taxon>Bacteria</taxon>
        <taxon>Bacillati</taxon>
        <taxon>Bacillota</taxon>
        <taxon>Clostridia</taxon>
        <taxon>Eubacteriales</taxon>
        <taxon>Proteinivoracaceae</taxon>
        <taxon>Anaerobranca</taxon>
    </lineage>
</organism>
<keyword evidence="8" id="KW-0969">Cilium</keyword>
<dbReference type="GO" id="GO:0005829">
    <property type="term" value="C:cytosol"/>
    <property type="evidence" value="ECO:0007669"/>
    <property type="project" value="TreeGrafter"/>
</dbReference>
<proteinExistence type="inferred from homology"/>
<keyword evidence="5" id="KW-0653">Protein transport</keyword>
<dbReference type="Proteomes" id="UP000243819">
    <property type="component" value="Unassembled WGS sequence"/>
</dbReference>
<dbReference type="AlphaFoldDB" id="A0A1H9ZDS8"/>
<dbReference type="RefSeq" id="WP_091349395.1">
    <property type="nucleotide sequence ID" value="NZ_FOIF01000008.1"/>
</dbReference>
<sequence length="231" mass="26907">MSRIIKGNFAKAVDYRKIETLKFPLIKDNREKNIEELPPSIDYEELIQQALREKEAILQQAHQEAQYLREQGIEEGFQKGYQEGFNQGKERLLQLETSFTQRFNNLVEEFNLYKEKALEEASSEVQEIALYITKKLIDQLIVEKVDLIIDLYKLLLPMVSDKKITEIVTNPQDNNILIEYLNFTGQEGIKVSSSQEIPKGSIKIITEQGYITYDLKEKLDEIIKELRMSNA</sequence>
<name>A0A1H9ZDS8_9FIRM</name>
<keyword evidence="3" id="KW-0813">Transport</keyword>
<dbReference type="GO" id="GO:0044781">
    <property type="term" value="P:bacterial-type flagellum organization"/>
    <property type="evidence" value="ECO:0007669"/>
    <property type="project" value="UniProtKB-KW"/>
</dbReference>
<evidence type="ECO:0000256" key="5">
    <source>
        <dbReference type="ARBA" id="ARBA00022927"/>
    </source>
</evidence>
<dbReference type="PANTHER" id="PTHR34982">
    <property type="entry name" value="YOP PROTEINS TRANSLOCATION PROTEIN L"/>
    <property type="match status" value="1"/>
</dbReference>
<accession>A0A1H9ZDS8</accession>
<evidence type="ECO:0000313" key="9">
    <source>
        <dbReference type="Proteomes" id="UP000243819"/>
    </source>
</evidence>
<keyword evidence="8" id="KW-0966">Cell projection</keyword>
<dbReference type="EMBL" id="FOIF01000008">
    <property type="protein sequence ID" value="SES79630.1"/>
    <property type="molecule type" value="Genomic_DNA"/>
</dbReference>
<dbReference type="GO" id="GO:0015031">
    <property type="term" value="P:protein transport"/>
    <property type="evidence" value="ECO:0007669"/>
    <property type="project" value="UniProtKB-KW"/>
</dbReference>
<dbReference type="InterPro" id="IPR018035">
    <property type="entry name" value="Flagellar_FliH/T3SS_HrpE"/>
</dbReference>
<dbReference type="OrthoDB" id="2375163at2"/>
<evidence type="ECO:0000256" key="4">
    <source>
        <dbReference type="ARBA" id="ARBA00022795"/>
    </source>
</evidence>
<evidence type="ECO:0000256" key="6">
    <source>
        <dbReference type="ARBA" id="ARBA00023225"/>
    </source>
</evidence>
<dbReference type="Pfam" id="PF02108">
    <property type="entry name" value="FliH"/>
    <property type="match status" value="1"/>
</dbReference>
<protein>
    <submittedName>
        <fullName evidence="8">Flagellar biosynthesis/type III secretory pathway protein FliH</fullName>
    </submittedName>
</protein>
<comment type="similarity">
    <text evidence="2">Belongs to the FliH family.</text>
</comment>